<reference evidence="2 3" key="1">
    <citation type="submission" date="2019-08" db="EMBL/GenBank/DDBJ databases">
        <title>A chromosome-level genome assembly, high-density linkage maps, and genome scans reveal the genomic architecture of hybrid incompatibilities underlying speciation via character displacement in darters (Percidae: Etheostominae).</title>
        <authorList>
            <person name="Moran R.L."/>
            <person name="Catchen J.M."/>
            <person name="Fuller R.C."/>
        </authorList>
    </citation>
    <scope>NUCLEOTIDE SEQUENCE [LARGE SCALE GENOMIC DNA]</scope>
    <source>
        <strain evidence="2">EspeVRDwgs_2016</strain>
        <tissue evidence="2">Muscle</tissue>
    </source>
</reference>
<feature type="compositionally biased region" description="Polar residues" evidence="1">
    <location>
        <begin position="40"/>
        <end position="56"/>
    </location>
</feature>
<dbReference type="AlphaFoldDB" id="A0A5J5CXD3"/>
<sequence>MQCSAAKTAESSDTDELMVADSPHTGLLLSARSIALLTTTPGKASTSGHTAISTRDQQGKGRADWDFGALAW</sequence>
<feature type="region of interest" description="Disordered" evidence="1">
    <location>
        <begin position="40"/>
        <end position="61"/>
    </location>
</feature>
<comment type="caution">
    <text evidence="2">The sequence shown here is derived from an EMBL/GenBank/DDBJ whole genome shotgun (WGS) entry which is preliminary data.</text>
</comment>
<evidence type="ECO:0000313" key="2">
    <source>
        <dbReference type="EMBL" id="KAA8585200.1"/>
    </source>
</evidence>
<organism evidence="2 3">
    <name type="scientific">Etheostoma spectabile</name>
    <name type="common">orangethroat darter</name>
    <dbReference type="NCBI Taxonomy" id="54343"/>
    <lineage>
        <taxon>Eukaryota</taxon>
        <taxon>Metazoa</taxon>
        <taxon>Chordata</taxon>
        <taxon>Craniata</taxon>
        <taxon>Vertebrata</taxon>
        <taxon>Euteleostomi</taxon>
        <taxon>Actinopterygii</taxon>
        <taxon>Neopterygii</taxon>
        <taxon>Teleostei</taxon>
        <taxon>Neoteleostei</taxon>
        <taxon>Acanthomorphata</taxon>
        <taxon>Eupercaria</taxon>
        <taxon>Perciformes</taxon>
        <taxon>Percoidei</taxon>
        <taxon>Percidae</taxon>
        <taxon>Etheostomatinae</taxon>
        <taxon>Etheostoma</taxon>
    </lineage>
</organism>
<evidence type="ECO:0000256" key="1">
    <source>
        <dbReference type="SAM" id="MobiDB-lite"/>
    </source>
</evidence>
<accession>A0A5J5CXD3</accession>
<dbReference type="Proteomes" id="UP000327493">
    <property type="component" value="Chromosome 15"/>
</dbReference>
<name>A0A5J5CXD3_9PERO</name>
<dbReference type="EMBL" id="VOFY01000015">
    <property type="protein sequence ID" value="KAA8585200.1"/>
    <property type="molecule type" value="Genomic_DNA"/>
</dbReference>
<evidence type="ECO:0000313" key="3">
    <source>
        <dbReference type="Proteomes" id="UP000327493"/>
    </source>
</evidence>
<keyword evidence="3" id="KW-1185">Reference proteome</keyword>
<protein>
    <submittedName>
        <fullName evidence="2">Uncharacterized protein</fullName>
    </submittedName>
</protein>
<feature type="non-terminal residue" evidence="2">
    <location>
        <position position="72"/>
    </location>
</feature>
<gene>
    <name evidence="2" type="ORF">FQN60_003894</name>
</gene>
<proteinExistence type="predicted"/>